<dbReference type="Pfam" id="PF01557">
    <property type="entry name" value="FAA_hydrolase"/>
    <property type="match status" value="1"/>
</dbReference>
<accession>X1K4N3</accession>
<dbReference type="InterPro" id="IPR011234">
    <property type="entry name" value="Fumarylacetoacetase-like_C"/>
</dbReference>
<evidence type="ECO:0000256" key="1">
    <source>
        <dbReference type="ARBA" id="ARBA00022723"/>
    </source>
</evidence>
<evidence type="ECO:0000313" key="3">
    <source>
        <dbReference type="EMBL" id="GAI01523.1"/>
    </source>
</evidence>
<dbReference type="InterPro" id="IPR036663">
    <property type="entry name" value="Fumarylacetoacetase_C_sf"/>
</dbReference>
<dbReference type="GO" id="GO:0003824">
    <property type="term" value="F:catalytic activity"/>
    <property type="evidence" value="ECO:0007669"/>
    <property type="project" value="InterPro"/>
</dbReference>
<comment type="caution">
    <text evidence="3">The sequence shown here is derived from an EMBL/GenBank/DDBJ whole genome shotgun (WGS) entry which is preliminary data.</text>
</comment>
<feature type="domain" description="Fumarylacetoacetase-like C-terminal" evidence="2">
    <location>
        <begin position="2"/>
        <end position="72"/>
    </location>
</feature>
<reference evidence="3" key="1">
    <citation type="journal article" date="2014" name="Front. Microbiol.">
        <title>High frequency of phylogenetically diverse reductive dehalogenase-homologous genes in deep subseafloor sedimentary metagenomes.</title>
        <authorList>
            <person name="Kawai M."/>
            <person name="Futagami T."/>
            <person name="Toyoda A."/>
            <person name="Takaki Y."/>
            <person name="Nishi S."/>
            <person name="Hori S."/>
            <person name="Arai W."/>
            <person name="Tsubouchi T."/>
            <person name="Morono Y."/>
            <person name="Uchiyama I."/>
            <person name="Ito T."/>
            <person name="Fujiyama A."/>
            <person name="Inagaki F."/>
            <person name="Takami H."/>
        </authorList>
    </citation>
    <scope>NUCLEOTIDE SEQUENCE</scope>
    <source>
        <strain evidence="3">Expedition CK06-06</strain>
    </source>
</reference>
<name>X1K4N3_9ZZZZ</name>
<evidence type="ECO:0000259" key="2">
    <source>
        <dbReference type="Pfam" id="PF01557"/>
    </source>
</evidence>
<dbReference type="Gene3D" id="3.90.850.10">
    <property type="entry name" value="Fumarylacetoacetase-like, C-terminal domain"/>
    <property type="match status" value="1"/>
</dbReference>
<keyword evidence="1" id="KW-0479">Metal-binding</keyword>
<dbReference type="AlphaFoldDB" id="X1K4N3"/>
<dbReference type="EMBL" id="BARU01046386">
    <property type="protein sequence ID" value="GAI01523.1"/>
    <property type="molecule type" value="Genomic_DNA"/>
</dbReference>
<dbReference type="SUPFAM" id="SSF56529">
    <property type="entry name" value="FAH"/>
    <property type="match status" value="1"/>
</dbReference>
<dbReference type="GO" id="GO:0046872">
    <property type="term" value="F:metal ion binding"/>
    <property type="evidence" value="ECO:0007669"/>
    <property type="project" value="UniProtKB-KW"/>
</dbReference>
<protein>
    <recommendedName>
        <fullName evidence="2">Fumarylacetoacetase-like C-terminal domain-containing protein</fullName>
    </recommendedName>
</protein>
<dbReference type="PANTHER" id="PTHR11820">
    <property type="entry name" value="ACYLPYRUVASE"/>
    <property type="match status" value="1"/>
</dbReference>
<sequence length="76" mass="8205">ETYLNGELKQHVNTSDLIYSVPELINFISHVMSLVPGDVIATGTPSGIGPMHPGDTVEIKIEPIGTLRNYVVSNSQ</sequence>
<feature type="non-terminal residue" evidence="3">
    <location>
        <position position="1"/>
    </location>
</feature>
<proteinExistence type="predicted"/>
<gene>
    <name evidence="3" type="ORF">S03H2_69993</name>
</gene>
<organism evidence="3">
    <name type="scientific">marine sediment metagenome</name>
    <dbReference type="NCBI Taxonomy" id="412755"/>
    <lineage>
        <taxon>unclassified sequences</taxon>
        <taxon>metagenomes</taxon>
        <taxon>ecological metagenomes</taxon>
    </lineage>
</organism>